<name>A0A0W4ZKA0_PNEC8</name>
<organism evidence="3 4">
    <name type="scientific">Pneumocystis carinii (strain B80)</name>
    <name type="common">Rat pneumocystis pneumonia agent</name>
    <name type="synonym">Pneumocystis carinii f. sp. carinii</name>
    <dbReference type="NCBI Taxonomy" id="1408658"/>
    <lineage>
        <taxon>Eukaryota</taxon>
        <taxon>Fungi</taxon>
        <taxon>Dikarya</taxon>
        <taxon>Ascomycota</taxon>
        <taxon>Taphrinomycotina</taxon>
        <taxon>Pneumocystomycetes</taxon>
        <taxon>Pneumocystaceae</taxon>
        <taxon>Pneumocystis</taxon>
    </lineage>
</organism>
<dbReference type="GO" id="GO:0006368">
    <property type="term" value="P:transcription elongation by RNA polymerase II"/>
    <property type="evidence" value="ECO:0007669"/>
    <property type="project" value="TreeGrafter"/>
</dbReference>
<evidence type="ECO:0000313" key="4">
    <source>
        <dbReference type="Proteomes" id="UP000054454"/>
    </source>
</evidence>
<dbReference type="SMART" id="SM00753">
    <property type="entry name" value="PAM"/>
    <property type="match status" value="1"/>
</dbReference>
<dbReference type="InterPro" id="IPR045114">
    <property type="entry name" value="Csn12-like"/>
</dbReference>
<dbReference type="PROSITE" id="PS50250">
    <property type="entry name" value="PCI"/>
    <property type="match status" value="1"/>
</dbReference>
<dbReference type="Proteomes" id="UP000054454">
    <property type="component" value="Unassembled WGS sequence"/>
</dbReference>
<sequence>MDKTLTGILHSINQAIFQRNGLFLGDLLSIKRDPKSLQELVFSSPSIDPKQDIIRILHDKSWVDVVFCFWKASLALGKDQDIVKATDEQLVLVQAVLKGFSQWEAWVLPVLFAVCRDLEVLACKADALLRSRDEKAEKSEEAARMINKAFTICITDREAIEVSRKWGTYYIIGVLFKIYFKINKFSLSKNILRAIEVSEMPPLECFPKSHVVTYKYYLGVSAFLNEEYAVAQVELMASLELCERKSAKNLRLILTYLIPTLLLTSQKMPSKALLSKFLYLKDFYEPLVEYIRKGNLKGYDQLLIEREKELMSKRIYLAIERIRDMCMRNLFRRVFILNQKFTKIPIKLFHIALNYMGLDVEIAETECFLANMIYKGFIKGYIHQERQTIILSVKDPFPKTVNLSNLLI</sequence>
<protein>
    <recommendedName>
        <fullName evidence="2">PCI domain-containing protein</fullName>
    </recommendedName>
</protein>
<keyword evidence="4" id="KW-1185">Reference proteome</keyword>
<dbReference type="InterPro" id="IPR000717">
    <property type="entry name" value="PCI_dom"/>
</dbReference>
<dbReference type="AlphaFoldDB" id="A0A0W4ZKA0"/>
<gene>
    <name evidence="3" type="ORF">T552_01433</name>
</gene>
<dbReference type="OrthoDB" id="10252687at2759"/>
<dbReference type="EMBL" id="LFVZ01000006">
    <property type="protein sequence ID" value="KTW28803.1"/>
    <property type="molecule type" value="Genomic_DNA"/>
</dbReference>
<evidence type="ECO:0000256" key="1">
    <source>
        <dbReference type="ARBA" id="ARBA00025771"/>
    </source>
</evidence>
<dbReference type="GO" id="GO:0003723">
    <property type="term" value="F:RNA binding"/>
    <property type="evidence" value="ECO:0007669"/>
    <property type="project" value="InterPro"/>
</dbReference>
<evidence type="ECO:0000313" key="3">
    <source>
        <dbReference type="EMBL" id="KTW28803.1"/>
    </source>
</evidence>
<dbReference type="GO" id="GO:0003690">
    <property type="term" value="F:double-stranded DNA binding"/>
    <property type="evidence" value="ECO:0007669"/>
    <property type="project" value="InterPro"/>
</dbReference>
<dbReference type="InterPro" id="IPR036388">
    <property type="entry name" value="WH-like_DNA-bd_sf"/>
</dbReference>
<comment type="similarity">
    <text evidence="1">Belongs to the CSN12 family.</text>
</comment>
<dbReference type="GO" id="GO:0016973">
    <property type="term" value="P:poly(A)+ mRNA export from nucleus"/>
    <property type="evidence" value="ECO:0007669"/>
    <property type="project" value="TreeGrafter"/>
</dbReference>
<accession>A0A0W4ZKA0</accession>
<dbReference type="GeneID" id="28936219"/>
<dbReference type="PANTHER" id="PTHR12732:SF0">
    <property type="entry name" value="PCI DOMAIN-CONTAINING PROTEIN 2"/>
    <property type="match status" value="1"/>
</dbReference>
<proteinExistence type="inferred from homology"/>
<evidence type="ECO:0000259" key="2">
    <source>
        <dbReference type="PROSITE" id="PS50250"/>
    </source>
</evidence>
<reference evidence="4" key="1">
    <citation type="journal article" date="2016" name="Nat. Commun.">
        <title>Genome analysis of three Pneumocystis species reveals adaptation mechanisms to life exclusively in mammalian hosts.</title>
        <authorList>
            <person name="Ma L."/>
            <person name="Chen Z."/>
            <person name="Huang D.W."/>
            <person name="Kutty G."/>
            <person name="Ishihara M."/>
            <person name="Wang H."/>
            <person name="Abouelleil A."/>
            <person name="Bishop L."/>
            <person name="Davey E."/>
            <person name="Deng R."/>
            <person name="Deng X."/>
            <person name="Fan L."/>
            <person name="Fantoni G."/>
            <person name="Fitzgerald M."/>
            <person name="Gogineni E."/>
            <person name="Goldberg J.M."/>
            <person name="Handley G."/>
            <person name="Hu X."/>
            <person name="Huber C."/>
            <person name="Jiao X."/>
            <person name="Jones K."/>
            <person name="Levin J.Z."/>
            <person name="Liu Y."/>
            <person name="Macdonald P."/>
            <person name="Melnikov A."/>
            <person name="Raley C."/>
            <person name="Sassi M."/>
            <person name="Sherman B.T."/>
            <person name="Song X."/>
            <person name="Sykes S."/>
            <person name="Tran B."/>
            <person name="Walsh L."/>
            <person name="Xia Y."/>
            <person name="Yang J."/>
            <person name="Young S."/>
            <person name="Zeng Q."/>
            <person name="Zheng X."/>
            <person name="Stephens R."/>
            <person name="Nusbaum C."/>
            <person name="Birren B.W."/>
            <person name="Azadi P."/>
            <person name="Lempicki R.A."/>
            <person name="Cuomo C.A."/>
            <person name="Kovacs J.A."/>
        </authorList>
    </citation>
    <scope>NUCLEOTIDE SEQUENCE [LARGE SCALE GENOMIC DNA]</scope>
    <source>
        <strain evidence="4">B80</strain>
    </source>
</reference>
<dbReference type="GO" id="GO:0000973">
    <property type="term" value="P:post-transcriptional tethering of RNA polymerase II gene DNA at nuclear periphery"/>
    <property type="evidence" value="ECO:0007669"/>
    <property type="project" value="TreeGrafter"/>
</dbReference>
<dbReference type="Pfam" id="PF01399">
    <property type="entry name" value="PCI"/>
    <property type="match status" value="1"/>
</dbReference>
<dbReference type="VEuPathDB" id="FungiDB:T552_01433"/>
<dbReference type="PANTHER" id="PTHR12732">
    <property type="entry name" value="UNCHARACTERIZED PROTEASOME COMPONENT REGION PCI-CONTAINING"/>
    <property type="match status" value="1"/>
</dbReference>
<dbReference type="RefSeq" id="XP_018226170.1">
    <property type="nucleotide sequence ID" value="XM_018370016.1"/>
</dbReference>
<dbReference type="GO" id="GO:0070390">
    <property type="term" value="C:transcription export complex 2"/>
    <property type="evidence" value="ECO:0007669"/>
    <property type="project" value="TreeGrafter"/>
</dbReference>
<comment type="caution">
    <text evidence="3">The sequence shown here is derived from an EMBL/GenBank/DDBJ whole genome shotgun (WGS) entry which is preliminary data.</text>
</comment>
<feature type="domain" description="PCI" evidence="2">
    <location>
        <begin position="212"/>
        <end position="396"/>
    </location>
</feature>
<dbReference type="Gene3D" id="1.10.10.10">
    <property type="entry name" value="Winged helix-like DNA-binding domain superfamily/Winged helix DNA-binding domain"/>
    <property type="match status" value="1"/>
</dbReference>